<dbReference type="InterPro" id="IPR020084">
    <property type="entry name" value="NUDIX_hydrolase_CS"/>
</dbReference>
<dbReference type="SUPFAM" id="SSF55811">
    <property type="entry name" value="Nudix"/>
    <property type="match status" value="1"/>
</dbReference>
<comment type="similarity">
    <text evidence="3">Belongs to the Nudix hydrolase family. NudC subfamily.</text>
</comment>
<evidence type="ECO:0000256" key="10">
    <source>
        <dbReference type="SAM" id="MobiDB-lite"/>
    </source>
</evidence>
<evidence type="ECO:0000256" key="5">
    <source>
        <dbReference type="ARBA" id="ARBA00022723"/>
    </source>
</evidence>
<keyword evidence="5" id="KW-0479">Metal-binding</keyword>
<evidence type="ECO:0000259" key="11">
    <source>
        <dbReference type="PROSITE" id="PS51462"/>
    </source>
</evidence>
<keyword evidence="13" id="KW-1185">Reference proteome</keyword>
<proteinExistence type="inferred from homology"/>
<dbReference type="GO" id="GO:0005829">
    <property type="term" value="C:cytosol"/>
    <property type="evidence" value="ECO:0007669"/>
    <property type="project" value="TreeGrafter"/>
</dbReference>
<dbReference type="PROSITE" id="PS00893">
    <property type="entry name" value="NUDIX_BOX"/>
    <property type="match status" value="1"/>
</dbReference>
<feature type="compositionally biased region" description="Basic and acidic residues" evidence="10">
    <location>
        <begin position="14"/>
        <end position="31"/>
    </location>
</feature>
<gene>
    <name evidence="12" type="ORF">HD594_002600</name>
</gene>
<keyword evidence="7" id="KW-0460">Magnesium</keyword>
<evidence type="ECO:0000256" key="3">
    <source>
        <dbReference type="ARBA" id="ARBA00009595"/>
    </source>
</evidence>
<dbReference type="InterPro" id="IPR000086">
    <property type="entry name" value="NUDIX_hydrolase_dom"/>
</dbReference>
<comment type="cofactor">
    <cofactor evidence="1">
        <name>Mg(2+)</name>
        <dbReference type="ChEBI" id="CHEBI:18420"/>
    </cofactor>
</comment>
<comment type="caution">
    <text evidence="12">The sequence shown here is derived from an EMBL/GenBank/DDBJ whole genome shotgun (WGS) entry which is preliminary data.</text>
</comment>
<keyword evidence="8" id="KW-0520">NAD</keyword>
<evidence type="ECO:0000256" key="7">
    <source>
        <dbReference type="ARBA" id="ARBA00022842"/>
    </source>
</evidence>
<evidence type="ECO:0000256" key="6">
    <source>
        <dbReference type="ARBA" id="ARBA00022801"/>
    </source>
</evidence>
<evidence type="ECO:0000313" key="12">
    <source>
        <dbReference type="EMBL" id="MBB6392287.1"/>
    </source>
</evidence>
<feature type="region of interest" description="Disordered" evidence="10">
    <location>
        <begin position="1"/>
        <end position="31"/>
    </location>
</feature>
<sequence>MPSPESAPPALARAELDRSAAERDEPGVLDRLRSEPSTRVLVVARDKAPISDSGALAWRAPDEAPEDAEWALLGRAADGAALLAAVMSEAPADEDWAGLRAVGAALAPEDAAAFVTAVSLGRWLRDAPFCPACGERALVAQAGWSRRCPSCGRQHFPRTDPAVIVAVTSAVDPDRLLLGSNAMWAGTRFSCFAGFVEAGESLEQAVHREVEEEAGVALTRLHYRGSQPWPYPRSLMVGYLAEARDDAAARPDGEEIVDVRWFTRDEIGAGLRGDPAVGLPGPASIAHRLIADWHAGRA</sequence>
<dbReference type="GO" id="GO:0046872">
    <property type="term" value="F:metal ion binding"/>
    <property type="evidence" value="ECO:0007669"/>
    <property type="project" value="UniProtKB-KW"/>
</dbReference>
<dbReference type="GO" id="GO:0019677">
    <property type="term" value="P:NAD+ catabolic process"/>
    <property type="evidence" value="ECO:0007669"/>
    <property type="project" value="TreeGrafter"/>
</dbReference>
<dbReference type="CDD" id="cd03429">
    <property type="entry name" value="NUDIX_NADH_pyrophosphatase_Nudt13"/>
    <property type="match status" value="1"/>
</dbReference>
<dbReference type="Pfam" id="PF09296">
    <property type="entry name" value="NUDIX-like"/>
    <property type="match status" value="1"/>
</dbReference>
<dbReference type="NCBIfam" id="NF001299">
    <property type="entry name" value="PRK00241.1"/>
    <property type="match status" value="1"/>
</dbReference>
<evidence type="ECO:0000256" key="8">
    <source>
        <dbReference type="ARBA" id="ARBA00023027"/>
    </source>
</evidence>
<dbReference type="Gene3D" id="3.90.79.20">
    <property type="match status" value="1"/>
</dbReference>
<dbReference type="Pfam" id="PF09297">
    <property type="entry name" value="Zn_ribbon_NUD"/>
    <property type="match status" value="1"/>
</dbReference>
<evidence type="ECO:0000256" key="4">
    <source>
        <dbReference type="ARBA" id="ARBA00012381"/>
    </source>
</evidence>
<keyword evidence="6 12" id="KW-0378">Hydrolase</keyword>
<evidence type="ECO:0000256" key="9">
    <source>
        <dbReference type="ARBA" id="ARBA00023679"/>
    </source>
</evidence>
<dbReference type="PANTHER" id="PTHR42904:SF6">
    <property type="entry name" value="NAD-CAPPED RNA HYDROLASE NUDT12"/>
    <property type="match status" value="1"/>
</dbReference>
<protein>
    <recommendedName>
        <fullName evidence="4">NAD(+) diphosphatase</fullName>
        <ecNumber evidence="4">3.6.1.22</ecNumber>
    </recommendedName>
</protein>
<dbReference type="Gene3D" id="3.90.79.10">
    <property type="entry name" value="Nucleoside Triphosphate Pyrophosphohydrolase"/>
    <property type="match status" value="1"/>
</dbReference>
<evidence type="ECO:0000256" key="1">
    <source>
        <dbReference type="ARBA" id="ARBA00001946"/>
    </source>
</evidence>
<evidence type="ECO:0000313" key="13">
    <source>
        <dbReference type="Proteomes" id="UP000537775"/>
    </source>
</evidence>
<dbReference type="InterPro" id="IPR049734">
    <property type="entry name" value="NudC-like_C"/>
</dbReference>
<dbReference type="EC" id="3.6.1.22" evidence="4"/>
<dbReference type="RefSeq" id="WP_184751372.1">
    <property type="nucleotide sequence ID" value="NZ_BAAAJR010000011.1"/>
</dbReference>
<dbReference type="InterPro" id="IPR050241">
    <property type="entry name" value="NAD-cap_RNA_hydrolase_NudC"/>
</dbReference>
<dbReference type="PANTHER" id="PTHR42904">
    <property type="entry name" value="NUDIX HYDROLASE, NUDC SUBFAMILY"/>
    <property type="match status" value="1"/>
</dbReference>
<dbReference type="GO" id="GO:0035529">
    <property type="term" value="F:NADH pyrophosphatase activity"/>
    <property type="evidence" value="ECO:0007669"/>
    <property type="project" value="TreeGrafter"/>
</dbReference>
<dbReference type="Proteomes" id="UP000537775">
    <property type="component" value="Unassembled WGS sequence"/>
</dbReference>
<dbReference type="InterPro" id="IPR015376">
    <property type="entry name" value="Znr_NADH_PPase"/>
</dbReference>
<reference evidence="12 13" key="1">
    <citation type="submission" date="2020-08" db="EMBL/GenBank/DDBJ databases">
        <title>Sequencing the genomes of 1000 actinobacteria strains.</title>
        <authorList>
            <person name="Klenk H.-P."/>
        </authorList>
    </citation>
    <scope>NUCLEOTIDE SEQUENCE [LARGE SCALE GENOMIC DNA]</scope>
    <source>
        <strain evidence="12 13">DSM 12511</strain>
    </source>
</reference>
<dbReference type="InterPro" id="IPR015797">
    <property type="entry name" value="NUDIX_hydrolase-like_dom_sf"/>
</dbReference>
<name>A0A7X0FSH4_9MICO</name>
<dbReference type="AlphaFoldDB" id="A0A7X0FSH4"/>
<feature type="domain" description="Nudix hydrolase" evidence="11">
    <location>
        <begin position="157"/>
        <end position="286"/>
    </location>
</feature>
<comment type="catalytic activity">
    <reaction evidence="9">
        <text>a 5'-end NAD(+)-phospho-ribonucleoside in mRNA + H2O = a 5'-end phospho-adenosine-phospho-ribonucleoside in mRNA + beta-nicotinamide D-ribonucleotide + 2 H(+)</text>
        <dbReference type="Rhea" id="RHEA:60876"/>
        <dbReference type="Rhea" id="RHEA-COMP:15698"/>
        <dbReference type="Rhea" id="RHEA-COMP:15719"/>
        <dbReference type="ChEBI" id="CHEBI:14649"/>
        <dbReference type="ChEBI" id="CHEBI:15377"/>
        <dbReference type="ChEBI" id="CHEBI:15378"/>
        <dbReference type="ChEBI" id="CHEBI:144029"/>
        <dbReference type="ChEBI" id="CHEBI:144051"/>
    </reaction>
    <physiologicalReaction direction="left-to-right" evidence="9">
        <dbReference type="Rhea" id="RHEA:60877"/>
    </physiologicalReaction>
</comment>
<evidence type="ECO:0000256" key="2">
    <source>
        <dbReference type="ARBA" id="ARBA00001947"/>
    </source>
</evidence>
<dbReference type="PROSITE" id="PS51462">
    <property type="entry name" value="NUDIX"/>
    <property type="match status" value="1"/>
</dbReference>
<dbReference type="EMBL" id="JACHML010000001">
    <property type="protein sequence ID" value="MBB6392287.1"/>
    <property type="molecule type" value="Genomic_DNA"/>
</dbReference>
<dbReference type="Pfam" id="PF00293">
    <property type="entry name" value="NUDIX"/>
    <property type="match status" value="1"/>
</dbReference>
<dbReference type="GO" id="GO:0006742">
    <property type="term" value="P:NADP+ catabolic process"/>
    <property type="evidence" value="ECO:0007669"/>
    <property type="project" value="TreeGrafter"/>
</dbReference>
<dbReference type="InterPro" id="IPR015375">
    <property type="entry name" value="NADH_PPase-like_N"/>
</dbReference>
<accession>A0A7X0FSH4</accession>
<comment type="cofactor">
    <cofactor evidence="2">
        <name>Zn(2+)</name>
        <dbReference type="ChEBI" id="CHEBI:29105"/>
    </cofactor>
</comment>
<organism evidence="12 13">
    <name type="scientific">Microbacterium thalassium</name>
    <dbReference type="NCBI Taxonomy" id="362649"/>
    <lineage>
        <taxon>Bacteria</taxon>
        <taxon>Bacillati</taxon>
        <taxon>Actinomycetota</taxon>
        <taxon>Actinomycetes</taxon>
        <taxon>Micrococcales</taxon>
        <taxon>Microbacteriaceae</taxon>
        <taxon>Microbacterium</taxon>
    </lineage>
</organism>